<evidence type="ECO:0000313" key="2">
    <source>
        <dbReference type="Proteomes" id="UP000265618"/>
    </source>
</evidence>
<name>A0A391NU37_9EUKA</name>
<keyword evidence="2" id="KW-1185">Reference proteome</keyword>
<protein>
    <submittedName>
        <fullName evidence="1">Uncharacterized protein</fullName>
    </submittedName>
</protein>
<comment type="caution">
    <text evidence="1">The sequence shown here is derived from an EMBL/GenBank/DDBJ whole genome shotgun (WGS) entry which is preliminary data.</text>
</comment>
<accession>A0A391NU37</accession>
<dbReference type="AlphaFoldDB" id="A0A391NU37"/>
<proteinExistence type="predicted"/>
<gene>
    <name evidence="1" type="ORF">KIPB_013108</name>
</gene>
<reference evidence="1 2" key="1">
    <citation type="journal article" date="2018" name="PLoS ONE">
        <title>The draft genome of Kipferlia bialata reveals reductive genome evolution in fornicate parasites.</title>
        <authorList>
            <person name="Tanifuji G."/>
            <person name="Takabayashi S."/>
            <person name="Kume K."/>
            <person name="Takagi M."/>
            <person name="Nakayama T."/>
            <person name="Kamikawa R."/>
            <person name="Inagaki Y."/>
            <person name="Hashimoto T."/>
        </authorList>
    </citation>
    <scope>NUCLEOTIDE SEQUENCE [LARGE SCALE GENOMIC DNA]</scope>
    <source>
        <strain evidence="1">NY0173</strain>
    </source>
</reference>
<feature type="non-terminal residue" evidence="1">
    <location>
        <position position="1"/>
    </location>
</feature>
<dbReference type="EMBL" id="BDIP01006068">
    <property type="protein sequence ID" value="GCA64080.1"/>
    <property type="molecule type" value="Genomic_DNA"/>
</dbReference>
<organism evidence="1 2">
    <name type="scientific">Kipferlia bialata</name>
    <dbReference type="NCBI Taxonomy" id="797122"/>
    <lineage>
        <taxon>Eukaryota</taxon>
        <taxon>Metamonada</taxon>
        <taxon>Carpediemonas-like organisms</taxon>
        <taxon>Kipferlia</taxon>
    </lineage>
</organism>
<evidence type="ECO:0000313" key="1">
    <source>
        <dbReference type="EMBL" id="GCA64080.1"/>
    </source>
</evidence>
<dbReference type="Proteomes" id="UP000265618">
    <property type="component" value="Unassembled WGS sequence"/>
</dbReference>
<sequence length="107" mass="11362">ALGTVLVDSALKHLQTCTRRLMALDKGEVEPTRKGEAKAQAEALSLLVGGVGHILYWAHKAGHAVVGRAVVRRFSAPAHLPSPVDMVAAHTGKTGEEFKALFNAVKE</sequence>